<proteinExistence type="inferred from homology"/>
<dbReference type="GO" id="GO:0005634">
    <property type="term" value="C:nucleus"/>
    <property type="evidence" value="ECO:0007669"/>
    <property type="project" value="UniProtKB-SubCell"/>
</dbReference>
<feature type="region of interest" description="Disordered" evidence="7">
    <location>
        <begin position="288"/>
        <end position="316"/>
    </location>
</feature>
<dbReference type="EMBL" id="KB822724">
    <property type="protein sequence ID" value="ETN37019.1"/>
    <property type="molecule type" value="Genomic_DNA"/>
</dbReference>
<dbReference type="PANTHER" id="PTHR12801:SF115">
    <property type="entry name" value="FI18136P1-RELATED"/>
    <property type="match status" value="1"/>
</dbReference>
<dbReference type="SMART" id="SM00479">
    <property type="entry name" value="EXOIII"/>
    <property type="match status" value="1"/>
</dbReference>
<evidence type="ECO:0000313" key="9">
    <source>
        <dbReference type="EMBL" id="ETN37019.1"/>
    </source>
</evidence>
<dbReference type="FunFam" id="3.30.420.10:FF:000019">
    <property type="entry name" value="RNA exonuclease NEF-sp"/>
    <property type="match status" value="1"/>
</dbReference>
<dbReference type="VEuPathDB" id="FungiDB:HMPREF1541_08007"/>
<feature type="compositionally biased region" description="Polar residues" evidence="7">
    <location>
        <begin position="18"/>
        <end position="33"/>
    </location>
</feature>
<dbReference type="PANTHER" id="PTHR12801">
    <property type="entry name" value="RNA EXONUCLEASE REXO1 / RECO3 FAMILY MEMBER-RELATED"/>
    <property type="match status" value="1"/>
</dbReference>
<evidence type="ECO:0000256" key="6">
    <source>
        <dbReference type="ARBA" id="ARBA00023242"/>
    </source>
</evidence>
<comment type="similarity">
    <text evidence="2">Belongs to the REXO1/REXO3 family.</text>
</comment>
<dbReference type="SUPFAM" id="SSF53098">
    <property type="entry name" value="Ribonuclease H-like"/>
    <property type="match status" value="1"/>
</dbReference>
<evidence type="ECO:0000256" key="5">
    <source>
        <dbReference type="ARBA" id="ARBA00022839"/>
    </source>
</evidence>
<comment type="subcellular location">
    <subcellularLocation>
        <location evidence="1">Nucleus</location>
    </subcellularLocation>
</comment>
<dbReference type="Gene3D" id="3.30.420.10">
    <property type="entry name" value="Ribonuclease H-like superfamily/Ribonuclease H"/>
    <property type="match status" value="1"/>
</dbReference>
<accession>W2RMR8</accession>
<evidence type="ECO:0000256" key="2">
    <source>
        <dbReference type="ARBA" id="ARBA00006357"/>
    </source>
</evidence>
<dbReference type="GeneID" id="19975346"/>
<name>W2RMR8_CYPE1</name>
<feature type="compositionally biased region" description="Polar residues" evidence="7">
    <location>
        <begin position="304"/>
        <end position="313"/>
    </location>
</feature>
<feature type="region of interest" description="Disordered" evidence="7">
    <location>
        <begin position="1"/>
        <end position="83"/>
    </location>
</feature>
<dbReference type="AlphaFoldDB" id="W2RMR8"/>
<keyword evidence="10" id="KW-1185">Reference proteome</keyword>
<dbReference type="InParanoid" id="W2RMR8"/>
<dbReference type="InterPro" id="IPR013520">
    <property type="entry name" value="Ribonucl_H"/>
</dbReference>
<evidence type="ECO:0000256" key="3">
    <source>
        <dbReference type="ARBA" id="ARBA00022722"/>
    </source>
</evidence>
<dbReference type="FunCoup" id="W2RMR8">
    <property type="interactions" value="220"/>
</dbReference>
<evidence type="ECO:0000259" key="8">
    <source>
        <dbReference type="SMART" id="SM00479"/>
    </source>
</evidence>
<protein>
    <recommendedName>
        <fullName evidence="8">Exonuclease domain-containing protein</fullName>
    </recommendedName>
</protein>
<evidence type="ECO:0000313" key="10">
    <source>
        <dbReference type="Proteomes" id="UP000030752"/>
    </source>
</evidence>
<dbReference type="GO" id="GO:0004527">
    <property type="term" value="F:exonuclease activity"/>
    <property type="evidence" value="ECO:0007669"/>
    <property type="project" value="UniProtKB-KW"/>
</dbReference>
<dbReference type="OrthoDB" id="206335at2759"/>
<evidence type="ECO:0000256" key="1">
    <source>
        <dbReference type="ARBA" id="ARBA00004123"/>
    </source>
</evidence>
<keyword evidence="5" id="KW-0269">Exonuclease</keyword>
<keyword evidence="4" id="KW-0378">Hydrolase</keyword>
<dbReference type="RefSeq" id="XP_008720551.1">
    <property type="nucleotide sequence ID" value="XM_008722329.1"/>
</dbReference>
<gene>
    <name evidence="9" type="ORF">HMPREF1541_08007</name>
</gene>
<dbReference type="HOGENOM" id="CLU_008679_1_0_1"/>
<dbReference type="CDD" id="cd06145">
    <property type="entry name" value="REX1_like"/>
    <property type="match status" value="1"/>
</dbReference>
<evidence type="ECO:0000256" key="4">
    <source>
        <dbReference type="ARBA" id="ARBA00022801"/>
    </source>
</evidence>
<feature type="domain" description="Exonuclease" evidence="8">
    <location>
        <begin position="325"/>
        <end position="486"/>
    </location>
</feature>
<feature type="region of interest" description="Disordered" evidence="7">
    <location>
        <begin position="570"/>
        <end position="606"/>
    </location>
</feature>
<dbReference type="STRING" id="1220924.W2RMR8"/>
<reference evidence="9 10" key="1">
    <citation type="submission" date="2013-03" db="EMBL/GenBank/DDBJ databases">
        <title>The Genome Sequence of Phialophora europaea CBS 101466.</title>
        <authorList>
            <consortium name="The Broad Institute Genomics Platform"/>
            <person name="Cuomo C."/>
            <person name="de Hoog S."/>
            <person name="Gorbushina A."/>
            <person name="Walker B."/>
            <person name="Young S.K."/>
            <person name="Zeng Q."/>
            <person name="Gargeya S."/>
            <person name="Fitzgerald M."/>
            <person name="Haas B."/>
            <person name="Abouelleil A."/>
            <person name="Allen A.W."/>
            <person name="Alvarado L."/>
            <person name="Arachchi H.M."/>
            <person name="Berlin A.M."/>
            <person name="Chapman S.B."/>
            <person name="Gainer-Dewar J."/>
            <person name="Goldberg J."/>
            <person name="Griggs A."/>
            <person name="Gujja S."/>
            <person name="Hansen M."/>
            <person name="Howarth C."/>
            <person name="Imamovic A."/>
            <person name="Ireland A."/>
            <person name="Larimer J."/>
            <person name="McCowan C."/>
            <person name="Murphy C."/>
            <person name="Pearson M."/>
            <person name="Poon T.W."/>
            <person name="Priest M."/>
            <person name="Roberts A."/>
            <person name="Saif S."/>
            <person name="Shea T."/>
            <person name="Sisk P."/>
            <person name="Sykes S."/>
            <person name="Wortman J."/>
            <person name="Nusbaum C."/>
            <person name="Birren B."/>
        </authorList>
    </citation>
    <scope>NUCLEOTIDE SEQUENCE [LARGE SCALE GENOMIC DNA]</scope>
    <source>
        <strain evidence="9 10">CBS 101466</strain>
    </source>
</reference>
<dbReference type="InterPro" id="IPR047021">
    <property type="entry name" value="REXO1/3/4-like"/>
</dbReference>
<dbReference type="GO" id="GO:0003676">
    <property type="term" value="F:nucleic acid binding"/>
    <property type="evidence" value="ECO:0007669"/>
    <property type="project" value="InterPro"/>
</dbReference>
<sequence>MGQKRRLAEYESDLPDQSRLNVSPQPATTSAEQSPFRFNLSKQTPHAHHDLANGNSRDGADDNHGWQVAESSKKKKKKKQKVEADSLPFLRFDPERQGAPVRIKDLQGLVLYTLADGVAPNWVAVKDAKSIKQALVLMVPGMDKAMLESAVAKLSAPDAERDGADGVDTPADSMTPTAEEIIAQMTRGALPSTRTTEPLADYIIRIKAPGDPKTGRMHSPLQTMLISPEDKKEKSNSHGRHAADVFQPVQTPLVTFIHSAEELCEADYPVHPAIFTNDVDAAMEKTRREETRQSHSGGWVDTPVTHSTPQPASKDTVDAVTQGLDVYALDCEMVMTDDDKYSLARISVVDWHGKVIMDELVLPDLPIKNYFTQFSGITEEKLKGVTTRLSDIQKSLSELFGPSVVLIGHSLESDFNALKMTHPFVIDTSMVYPHPRGLPLRSSLKFLTNKYLKREIQKGGANGHDSVEDARAVLDLVRLKCEKGPTYGTLDMNGESIFSRLDRSAKKTAIVEYGTPDRGFGRHASVKVGCKNDDEVADAIIEVMKPKSPATEGAAFTWGRFRDMEAIRGWNSSKHSSTSDKSGHRSTNSEAGTDATAHHERKVQAAEQQTVDRLVRVYEALDPSTLVIVYPGPGDMREVLRLQELQRQFKREFKVKKWDELSVRWTDDEEQALRKAFNEARAGWALVCVK</sequence>
<keyword evidence="6" id="KW-0539">Nucleus</keyword>
<dbReference type="InterPro" id="IPR034922">
    <property type="entry name" value="REX1-like_exo"/>
</dbReference>
<dbReference type="Pfam" id="PF00929">
    <property type="entry name" value="RNase_T"/>
    <property type="match status" value="1"/>
</dbReference>
<dbReference type="Proteomes" id="UP000030752">
    <property type="component" value="Unassembled WGS sequence"/>
</dbReference>
<dbReference type="eggNOG" id="KOG2248">
    <property type="taxonomic scope" value="Eukaryota"/>
</dbReference>
<dbReference type="InterPro" id="IPR036397">
    <property type="entry name" value="RNaseH_sf"/>
</dbReference>
<keyword evidence="3" id="KW-0540">Nuclease</keyword>
<evidence type="ECO:0000256" key="7">
    <source>
        <dbReference type="SAM" id="MobiDB-lite"/>
    </source>
</evidence>
<organism evidence="9 10">
    <name type="scientific">Cyphellophora europaea (strain CBS 101466)</name>
    <name type="common">Phialophora europaea</name>
    <dbReference type="NCBI Taxonomy" id="1220924"/>
    <lineage>
        <taxon>Eukaryota</taxon>
        <taxon>Fungi</taxon>
        <taxon>Dikarya</taxon>
        <taxon>Ascomycota</taxon>
        <taxon>Pezizomycotina</taxon>
        <taxon>Eurotiomycetes</taxon>
        <taxon>Chaetothyriomycetidae</taxon>
        <taxon>Chaetothyriales</taxon>
        <taxon>Cyphellophoraceae</taxon>
        <taxon>Cyphellophora</taxon>
    </lineage>
</organism>
<dbReference type="InterPro" id="IPR012337">
    <property type="entry name" value="RNaseH-like_sf"/>
</dbReference>